<keyword evidence="1" id="KW-0963">Cytoplasm</keyword>
<keyword evidence="2 7" id="KW-0932">Cytokinin signaling pathway</keyword>
<dbReference type="CDD" id="cd00088">
    <property type="entry name" value="HPT"/>
    <property type="match status" value="1"/>
</dbReference>
<comment type="domain">
    <text evidence="7">Histidine-containing phosphotransfer domain (HPt) contains an active histidine that mediates the phosphotransfer.</text>
</comment>
<dbReference type="GO" id="GO:0005634">
    <property type="term" value="C:nucleus"/>
    <property type="evidence" value="ECO:0007669"/>
    <property type="project" value="UniProtKB-SubCell"/>
</dbReference>
<dbReference type="GO" id="GO:0009736">
    <property type="term" value="P:cytokinin-activated signaling pathway"/>
    <property type="evidence" value="ECO:0007669"/>
    <property type="project" value="UniProtKB-KW"/>
</dbReference>
<evidence type="ECO:0000256" key="3">
    <source>
        <dbReference type="ARBA" id="ARBA00022990"/>
    </source>
</evidence>
<evidence type="ECO:0000256" key="5">
    <source>
        <dbReference type="ARBA" id="ARBA00023242"/>
    </source>
</evidence>
<dbReference type="EMBL" id="JAXIOK010000013">
    <property type="protein sequence ID" value="KAK4756488.1"/>
    <property type="molecule type" value="Genomic_DNA"/>
</dbReference>
<evidence type="ECO:0000313" key="10">
    <source>
        <dbReference type="Proteomes" id="UP001345219"/>
    </source>
</evidence>
<dbReference type="Gene3D" id="1.20.120.160">
    <property type="entry name" value="HPT domain"/>
    <property type="match status" value="1"/>
</dbReference>
<accession>A0AAN7K2Y7</accession>
<evidence type="ECO:0000256" key="1">
    <source>
        <dbReference type="ARBA" id="ARBA00022490"/>
    </source>
</evidence>
<keyword evidence="5" id="KW-0539">Nucleus</keyword>
<dbReference type="GO" id="GO:0043424">
    <property type="term" value="F:protein histidine kinase binding"/>
    <property type="evidence" value="ECO:0007669"/>
    <property type="project" value="UniProtKB-UniRule"/>
</dbReference>
<reference evidence="9 10" key="1">
    <citation type="journal article" date="2023" name="Hortic Res">
        <title>Pangenome of water caltrop reveals structural variations and asymmetric subgenome divergence after allopolyploidization.</title>
        <authorList>
            <person name="Zhang X."/>
            <person name="Chen Y."/>
            <person name="Wang L."/>
            <person name="Yuan Y."/>
            <person name="Fang M."/>
            <person name="Shi L."/>
            <person name="Lu R."/>
            <person name="Comes H.P."/>
            <person name="Ma Y."/>
            <person name="Chen Y."/>
            <person name="Huang G."/>
            <person name="Zhou Y."/>
            <person name="Zheng Z."/>
            <person name="Qiu Y."/>
        </authorList>
    </citation>
    <scope>NUCLEOTIDE SEQUENCE [LARGE SCALE GENOMIC DNA]</scope>
    <source>
        <tissue evidence="9">Roots</tissue>
    </source>
</reference>
<dbReference type="SUPFAM" id="SSF47226">
    <property type="entry name" value="Histidine-containing phosphotransfer domain, HPT domain"/>
    <property type="match status" value="1"/>
</dbReference>
<organism evidence="9 10">
    <name type="scientific">Trapa incisa</name>
    <dbReference type="NCBI Taxonomy" id="236973"/>
    <lineage>
        <taxon>Eukaryota</taxon>
        <taxon>Viridiplantae</taxon>
        <taxon>Streptophyta</taxon>
        <taxon>Embryophyta</taxon>
        <taxon>Tracheophyta</taxon>
        <taxon>Spermatophyta</taxon>
        <taxon>Magnoliopsida</taxon>
        <taxon>eudicotyledons</taxon>
        <taxon>Gunneridae</taxon>
        <taxon>Pentapetalae</taxon>
        <taxon>rosids</taxon>
        <taxon>malvids</taxon>
        <taxon>Myrtales</taxon>
        <taxon>Lythraceae</taxon>
        <taxon>Trapa</taxon>
    </lineage>
</organism>
<dbReference type="InterPro" id="IPR036641">
    <property type="entry name" value="HPT_dom_sf"/>
</dbReference>
<dbReference type="InterPro" id="IPR008207">
    <property type="entry name" value="Sig_transdc_His_kin_Hpt_dom"/>
</dbReference>
<dbReference type="GO" id="GO:0000160">
    <property type="term" value="P:phosphorelay signal transduction system"/>
    <property type="evidence" value="ECO:0007669"/>
    <property type="project" value="UniProtKB-UniRule"/>
</dbReference>
<keyword evidence="6" id="KW-0597">Phosphoprotein</keyword>
<keyword evidence="4 7" id="KW-0902">Two-component regulatory system</keyword>
<sequence>MSRFHGNTQPPAGSVLEQLLAKYVDYMDSLRRESFLDDQFTQLLKLQDENNPDFVGEVVSLFFQDSERLIGNMGTALGKKSVDYKQVDADVHQLKGSSSSIGAVRIKNVCVFFRNLCEAKNLEGCYRCLHEVTQECVVLKNKLNTLFMLQKQIVAAGGSIPVD</sequence>
<dbReference type="PANTHER" id="PTHR28242">
    <property type="entry name" value="PHOSPHORELAY INTERMEDIATE PROTEIN YPD1"/>
    <property type="match status" value="1"/>
</dbReference>
<evidence type="ECO:0000256" key="4">
    <source>
        <dbReference type="ARBA" id="ARBA00023012"/>
    </source>
</evidence>
<comment type="function">
    <text evidence="7">Functions as a two-component phosphorelay mediators between cytokinin sensor histidine kinases and response regulators (B-type ARRs). Plays an important role in propagating cytokinin signal transduction.</text>
</comment>
<proteinExistence type="predicted"/>
<dbReference type="PROSITE" id="PS50894">
    <property type="entry name" value="HPT"/>
    <property type="match status" value="1"/>
</dbReference>
<comment type="subcellular location">
    <subcellularLocation>
        <location evidence="7">Cytoplasm</location>
        <location evidence="7">Cytosol</location>
    </subcellularLocation>
    <subcellularLocation>
        <location evidence="7">Nucleus</location>
    </subcellularLocation>
</comment>
<dbReference type="InterPro" id="IPR045871">
    <property type="entry name" value="AHP1-5/YPD1"/>
</dbReference>
<dbReference type="Proteomes" id="UP001345219">
    <property type="component" value="Chromosome 6"/>
</dbReference>
<evidence type="ECO:0000313" key="9">
    <source>
        <dbReference type="EMBL" id="KAK4756488.1"/>
    </source>
</evidence>
<feature type="modified residue" description="Phosphohistidine" evidence="6">
    <location>
        <position position="92"/>
    </location>
</feature>
<dbReference type="GO" id="GO:0005829">
    <property type="term" value="C:cytosol"/>
    <property type="evidence" value="ECO:0007669"/>
    <property type="project" value="UniProtKB-SubCell"/>
</dbReference>
<dbReference type="AlphaFoldDB" id="A0AAN7K2Y7"/>
<dbReference type="GO" id="GO:0009927">
    <property type="term" value="F:histidine phosphotransfer kinase activity"/>
    <property type="evidence" value="ECO:0007669"/>
    <property type="project" value="UniProtKB-UniRule"/>
</dbReference>
<comment type="caution">
    <text evidence="9">The sequence shown here is derived from an EMBL/GenBank/DDBJ whole genome shotgun (WGS) entry which is preliminary data.</text>
</comment>
<evidence type="ECO:0000259" key="8">
    <source>
        <dbReference type="PROSITE" id="PS50894"/>
    </source>
</evidence>
<keyword evidence="10" id="KW-1185">Reference proteome</keyword>
<dbReference type="PANTHER" id="PTHR28242:SF13">
    <property type="entry name" value="HISTIDINE-CONTAINING PHOSPHOTRANSFER PROTEIN 5"/>
    <property type="match status" value="1"/>
</dbReference>
<dbReference type="FunFam" id="1.20.120.160:FF:000001">
    <property type="entry name" value="Histidine-containing phosphotransfer protein 1"/>
    <property type="match status" value="1"/>
</dbReference>
<name>A0AAN7K2Y7_9MYRT</name>
<evidence type="ECO:0000256" key="7">
    <source>
        <dbReference type="RuleBase" id="RU369004"/>
    </source>
</evidence>
<evidence type="ECO:0000256" key="6">
    <source>
        <dbReference type="PROSITE-ProRule" id="PRU00110"/>
    </source>
</evidence>
<gene>
    <name evidence="9" type="ORF">SAY87_006615</name>
</gene>
<keyword evidence="3" id="KW-0007">Acetylation</keyword>
<feature type="domain" description="HPt" evidence="8">
    <location>
        <begin position="51"/>
        <end position="156"/>
    </location>
</feature>
<dbReference type="Pfam" id="PF01627">
    <property type="entry name" value="Hpt"/>
    <property type="match status" value="1"/>
</dbReference>
<protein>
    <recommendedName>
        <fullName evidence="7">Histidine-containing phosphotransfer protein</fullName>
    </recommendedName>
</protein>
<evidence type="ECO:0000256" key="2">
    <source>
        <dbReference type="ARBA" id="ARBA00022864"/>
    </source>
</evidence>